<dbReference type="InterPro" id="IPR012910">
    <property type="entry name" value="Plug_dom"/>
</dbReference>
<keyword evidence="2" id="KW-1134">Transmembrane beta strand</keyword>
<dbReference type="InterPro" id="IPR023996">
    <property type="entry name" value="TonB-dep_OMP_SusC/RagA"/>
</dbReference>
<keyword evidence="1 3" id="KW-0732">Signal</keyword>
<feature type="signal peptide" evidence="3">
    <location>
        <begin position="1"/>
        <end position="23"/>
    </location>
</feature>
<evidence type="ECO:0000256" key="3">
    <source>
        <dbReference type="SAM" id="SignalP"/>
    </source>
</evidence>
<comment type="subcellular location">
    <subcellularLocation>
        <location evidence="2">Cell outer membrane</location>
        <topology evidence="2">Multi-pass membrane protein</topology>
    </subcellularLocation>
</comment>
<comment type="similarity">
    <text evidence="2">Belongs to the TonB-dependent receptor family.</text>
</comment>
<evidence type="ECO:0000256" key="2">
    <source>
        <dbReference type="PROSITE-ProRule" id="PRU01360"/>
    </source>
</evidence>
<keyword evidence="2" id="KW-0813">Transport</keyword>
<proteinExistence type="inferred from homology"/>
<gene>
    <name evidence="5" type="ORF">ACFO6W_02760</name>
</gene>
<evidence type="ECO:0000259" key="4">
    <source>
        <dbReference type="Pfam" id="PF07715"/>
    </source>
</evidence>
<organism evidence="5 6">
    <name type="scientific">Dysgonomonas termitidis</name>
    <dbReference type="NCBI Taxonomy" id="1516126"/>
    <lineage>
        <taxon>Bacteria</taxon>
        <taxon>Pseudomonadati</taxon>
        <taxon>Bacteroidota</taxon>
        <taxon>Bacteroidia</taxon>
        <taxon>Bacteroidales</taxon>
        <taxon>Dysgonomonadaceae</taxon>
        <taxon>Dysgonomonas</taxon>
    </lineage>
</organism>
<keyword evidence="2" id="KW-0812">Transmembrane</keyword>
<evidence type="ECO:0000313" key="6">
    <source>
        <dbReference type="Proteomes" id="UP001596023"/>
    </source>
</evidence>
<dbReference type="Pfam" id="PF13715">
    <property type="entry name" value="CarbopepD_reg_2"/>
    <property type="match status" value="1"/>
</dbReference>
<dbReference type="EMBL" id="JBHSGN010000015">
    <property type="protein sequence ID" value="MFC4672607.1"/>
    <property type="molecule type" value="Genomic_DNA"/>
</dbReference>
<feature type="chain" id="PRO_5047342709" evidence="3">
    <location>
        <begin position="24"/>
        <end position="1050"/>
    </location>
</feature>
<dbReference type="SUPFAM" id="SSF49464">
    <property type="entry name" value="Carboxypeptidase regulatory domain-like"/>
    <property type="match status" value="1"/>
</dbReference>
<keyword evidence="6" id="KW-1185">Reference proteome</keyword>
<dbReference type="PANTHER" id="PTHR30069:SF29">
    <property type="entry name" value="HEMOGLOBIN AND HEMOGLOBIN-HAPTOGLOBIN-BINDING PROTEIN 1-RELATED"/>
    <property type="match status" value="1"/>
</dbReference>
<dbReference type="InterPro" id="IPR037066">
    <property type="entry name" value="Plug_dom_sf"/>
</dbReference>
<accession>A0ABV9KRC0</accession>
<dbReference type="Gene3D" id="2.60.40.1120">
    <property type="entry name" value="Carboxypeptidase-like, regulatory domain"/>
    <property type="match status" value="1"/>
</dbReference>
<dbReference type="InterPro" id="IPR039426">
    <property type="entry name" value="TonB-dep_rcpt-like"/>
</dbReference>
<evidence type="ECO:0000256" key="1">
    <source>
        <dbReference type="ARBA" id="ARBA00022729"/>
    </source>
</evidence>
<evidence type="ECO:0000313" key="5">
    <source>
        <dbReference type="EMBL" id="MFC4672607.1"/>
    </source>
</evidence>
<dbReference type="Proteomes" id="UP001596023">
    <property type="component" value="Unassembled WGS sequence"/>
</dbReference>
<keyword evidence="2" id="KW-0472">Membrane</keyword>
<protein>
    <submittedName>
        <fullName evidence="5">SusC/RagA family TonB-linked outer membrane protein</fullName>
    </submittedName>
</protein>
<reference evidence="6" key="1">
    <citation type="journal article" date="2019" name="Int. J. Syst. Evol. Microbiol.">
        <title>The Global Catalogue of Microorganisms (GCM) 10K type strain sequencing project: providing services to taxonomists for standard genome sequencing and annotation.</title>
        <authorList>
            <consortium name="The Broad Institute Genomics Platform"/>
            <consortium name="The Broad Institute Genome Sequencing Center for Infectious Disease"/>
            <person name="Wu L."/>
            <person name="Ma J."/>
        </authorList>
    </citation>
    <scope>NUCLEOTIDE SEQUENCE [LARGE SCALE GENOMIC DNA]</scope>
    <source>
        <strain evidence="6">CCUG 66188</strain>
    </source>
</reference>
<comment type="caution">
    <text evidence="5">The sequence shown here is derived from an EMBL/GenBank/DDBJ whole genome shotgun (WGS) entry which is preliminary data.</text>
</comment>
<dbReference type="RefSeq" id="WP_379993796.1">
    <property type="nucleotide sequence ID" value="NZ_JBHSGN010000015.1"/>
</dbReference>
<sequence length="1050" mass="118589">MRTLLRVFMILLLCIGCIQVASAQNNTRKITGKIVDESGEPVIGATITVVVSGKSTGTITDVDGHFSLDATPNTTLTVSYIGYLTKKVNVEEKNHYEIVLSEDTQRLDEVIVVGYGTQKKATLMGSVAAVDNKELITTKSTNIQNMLTGKLPGVRNIQKTSEPGQFTNQFDIRGLGSPLLVVDGVPRGDLPRMDPNDIESISVLKDASAAIYGVRAANGVILVTTKKGEKGKAKIEYSGYYGIQTPAERLVPLNSRDRAILYNETTMRNLTNPILTYNDEYFAKLAKGEMPDTDWYSAILKNTAPQQQQNLSISGGAEKMDYYINFGYTDQGSFFRTNSASYNRYNLRTNVNAQITKDLKGGVKLNMIMDETNRQNMSSWEVFKMLWRSRPTDPVYANDTEPYFYHPDVEFNPAAVIHPELAGYVKDKKNIFQSNMYLEYTVPFIKGLSAQAMFSYDKTFNDNANFKKEYNEYRYNAVTEKYEDGWLRNSKTNLTRSYSTSYTTLWNARLNYDNTFAETHHVGALLLYEENYSQGYDFRASRYFEIPIPYLFAGNSENQEGTGSGLSESALRALVGRVNYDYKGKYMAEFSFRYDGSSKFPKGKQWGFFPSVLLAYRISEEPFIKDNFLFLQNLKLRGTWGKLGDDGASQFQFIEGYDYPQSYHNKQNLPRGTVFGNTFVNALGFRSAPNLDLTWYTATMKNIGVDADLWNGLFGFSVDLFQRDRDGLLDTPQIVVPSTFGSDISQANLNSDRTKGLELELRHRNKIGQFSYNVTGTMQITRSMWTKRLLPEYANSYDNWRNNYINRYKDIWFGKGSAGVYQSYNEIANSIYAGAGSLPGDPIYEDWNGDGVIDDQDKYPIATTTNSNDNGGLPGTNLNDTRNYPLMNFSFTLGGQWKFIDFNILFQGAAMSYIGYGEQLLNPLSWDGNALEMLFDRWHPVDPKQDPYAPTNTWVSGYYPYGKTRAEETSKFNLQSGAYLRLKSAEIGFTIPQNIVSDKLGVKNLRLYVNAYNLLTITGVKGLDPEKPSETYGYLYPLNRTFNFGGSVTF</sequence>
<dbReference type="PANTHER" id="PTHR30069">
    <property type="entry name" value="TONB-DEPENDENT OUTER MEMBRANE RECEPTOR"/>
    <property type="match status" value="1"/>
</dbReference>
<dbReference type="Pfam" id="PF07715">
    <property type="entry name" value="Plug"/>
    <property type="match status" value="1"/>
</dbReference>
<dbReference type="InterPro" id="IPR008969">
    <property type="entry name" value="CarboxyPept-like_regulatory"/>
</dbReference>
<dbReference type="NCBIfam" id="TIGR04057">
    <property type="entry name" value="SusC_RagA_signa"/>
    <property type="match status" value="1"/>
</dbReference>
<dbReference type="SUPFAM" id="SSF56935">
    <property type="entry name" value="Porins"/>
    <property type="match status" value="1"/>
</dbReference>
<dbReference type="InterPro" id="IPR023997">
    <property type="entry name" value="TonB-dep_OMP_SusC/RagA_CS"/>
</dbReference>
<feature type="domain" description="TonB-dependent receptor plug" evidence="4">
    <location>
        <begin position="121"/>
        <end position="220"/>
    </location>
</feature>
<name>A0ABV9KRC0_9BACT</name>
<keyword evidence="2" id="KW-0998">Cell outer membrane</keyword>
<dbReference type="PROSITE" id="PS52016">
    <property type="entry name" value="TONB_DEPENDENT_REC_3"/>
    <property type="match status" value="1"/>
</dbReference>
<dbReference type="Gene3D" id="2.170.130.10">
    <property type="entry name" value="TonB-dependent receptor, plug domain"/>
    <property type="match status" value="1"/>
</dbReference>
<dbReference type="NCBIfam" id="TIGR04056">
    <property type="entry name" value="OMP_RagA_SusC"/>
    <property type="match status" value="1"/>
</dbReference>